<evidence type="ECO:0000313" key="4">
    <source>
        <dbReference type="Proteomes" id="UP001254608"/>
    </source>
</evidence>
<sequence length="227" mass="24950">MDVSTLEAIDETAAKVRTEIGDIELLFNNAGIVRGRFFWEHDHRRDTFLTMAINSLAIMYIAREFLPGMIASGSEYRVVNIASAAGLVSKPKMSVYCASKWAAVGLVRFGTAGAGTGRAPPRQSHDRMPQLHQYRHFRWCQGAPADADSDAGVRGQPCLARDEARQAFPDHVVHGPSVDAVLRPVADPRLGLARRKILRRIQVHGGLPWAADGLKTSLRRSAIRGPF</sequence>
<proteinExistence type="inferred from homology"/>
<dbReference type="InterPro" id="IPR036291">
    <property type="entry name" value="NAD(P)-bd_dom_sf"/>
</dbReference>
<name>A0ABU2WDM2_9GAMM</name>
<dbReference type="Proteomes" id="UP001254608">
    <property type="component" value="Unassembled WGS sequence"/>
</dbReference>
<evidence type="ECO:0000256" key="2">
    <source>
        <dbReference type="ARBA" id="ARBA00023002"/>
    </source>
</evidence>
<protein>
    <submittedName>
        <fullName evidence="3">SDR family NAD(P)-dependent oxidoreductase</fullName>
    </submittedName>
</protein>
<gene>
    <name evidence="3" type="ORF">RM530_01200</name>
</gene>
<comment type="caution">
    <text evidence="3">The sequence shown here is derived from an EMBL/GenBank/DDBJ whole genome shotgun (WGS) entry which is preliminary data.</text>
</comment>
<dbReference type="InterPro" id="IPR002347">
    <property type="entry name" value="SDR_fam"/>
</dbReference>
<dbReference type="Pfam" id="PF00106">
    <property type="entry name" value="adh_short"/>
    <property type="match status" value="1"/>
</dbReference>
<comment type="similarity">
    <text evidence="1">Belongs to the short-chain dehydrogenases/reductases (SDR) family.</text>
</comment>
<dbReference type="PRINTS" id="PR00081">
    <property type="entry name" value="GDHRDH"/>
</dbReference>
<dbReference type="PANTHER" id="PTHR24322:SF736">
    <property type="entry name" value="RETINOL DEHYDROGENASE 10"/>
    <property type="match status" value="1"/>
</dbReference>
<keyword evidence="4" id="KW-1185">Reference proteome</keyword>
<evidence type="ECO:0000313" key="3">
    <source>
        <dbReference type="EMBL" id="MDT0495983.1"/>
    </source>
</evidence>
<dbReference type="PANTHER" id="PTHR24322">
    <property type="entry name" value="PKSB"/>
    <property type="match status" value="1"/>
</dbReference>
<dbReference type="Gene3D" id="3.40.50.720">
    <property type="entry name" value="NAD(P)-binding Rossmann-like Domain"/>
    <property type="match status" value="1"/>
</dbReference>
<reference evidence="3 4" key="1">
    <citation type="submission" date="2023-09" db="EMBL/GenBank/DDBJ databases">
        <authorList>
            <person name="Rey-Velasco X."/>
        </authorList>
    </citation>
    <scope>NUCLEOTIDE SEQUENCE [LARGE SCALE GENOMIC DNA]</scope>
    <source>
        <strain evidence="3 4">W345</strain>
    </source>
</reference>
<organism evidence="3 4">
    <name type="scientific">Banduia mediterranea</name>
    <dbReference type="NCBI Taxonomy" id="3075609"/>
    <lineage>
        <taxon>Bacteria</taxon>
        <taxon>Pseudomonadati</taxon>
        <taxon>Pseudomonadota</taxon>
        <taxon>Gammaproteobacteria</taxon>
        <taxon>Nevskiales</taxon>
        <taxon>Algiphilaceae</taxon>
        <taxon>Banduia</taxon>
    </lineage>
</organism>
<keyword evidence="2" id="KW-0560">Oxidoreductase</keyword>
<accession>A0ABU2WDM2</accession>
<dbReference type="EMBL" id="JAVRIC010000001">
    <property type="protein sequence ID" value="MDT0495983.1"/>
    <property type="molecule type" value="Genomic_DNA"/>
</dbReference>
<dbReference type="SUPFAM" id="SSF51735">
    <property type="entry name" value="NAD(P)-binding Rossmann-fold domains"/>
    <property type="match status" value="1"/>
</dbReference>
<evidence type="ECO:0000256" key="1">
    <source>
        <dbReference type="ARBA" id="ARBA00006484"/>
    </source>
</evidence>